<evidence type="ECO:0000313" key="3">
    <source>
        <dbReference type="Proteomes" id="UP000182178"/>
    </source>
</evidence>
<keyword evidence="1" id="KW-0472">Membrane</keyword>
<keyword evidence="3" id="KW-1185">Reference proteome</keyword>
<keyword evidence="1" id="KW-1133">Transmembrane helix</keyword>
<dbReference type="RefSeq" id="WP_055460420.1">
    <property type="nucleotide sequence ID" value="NZ_CYHC01000010.1"/>
</dbReference>
<evidence type="ECO:0000256" key="1">
    <source>
        <dbReference type="SAM" id="Phobius"/>
    </source>
</evidence>
<comment type="caution">
    <text evidence="2">The sequence shown here is derived from an EMBL/GenBank/DDBJ whole genome shotgun (WGS) entry which is preliminary data.</text>
</comment>
<feature type="transmembrane region" description="Helical" evidence="1">
    <location>
        <begin position="40"/>
        <end position="63"/>
    </location>
</feature>
<name>A0ABP2AAA8_9HYPH</name>
<organism evidence="2 3">
    <name type="scientific">Chelatococcus sambhunathii</name>
    <dbReference type="NCBI Taxonomy" id="363953"/>
    <lineage>
        <taxon>Bacteria</taxon>
        <taxon>Pseudomonadati</taxon>
        <taxon>Pseudomonadota</taxon>
        <taxon>Alphaproteobacteria</taxon>
        <taxon>Hyphomicrobiales</taxon>
        <taxon>Chelatococcaceae</taxon>
        <taxon>Chelatococcus</taxon>
    </lineage>
</organism>
<evidence type="ECO:0000313" key="2">
    <source>
        <dbReference type="EMBL" id="CUA89810.1"/>
    </source>
</evidence>
<keyword evidence="1" id="KW-0812">Transmembrane</keyword>
<reference evidence="2 3" key="1">
    <citation type="submission" date="2015-08" db="EMBL/GenBank/DDBJ databases">
        <authorList>
            <person name="Varghese N."/>
        </authorList>
    </citation>
    <scope>NUCLEOTIDE SEQUENCE [LARGE SCALE GENOMIC DNA]</scope>
    <source>
        <strain evidence="2 3">DSM 18167</strain>
    </source>
</reference>
<sequence length="64" mass="6997">MTITINAGWWLLPSAVTMALFIWAAIAAREDGGTYGAGHVYNLLIYLVAAFGSVVAWLIWSLLR</sequence>
<accession>A0ABP2AAA8</accession>
<protein>
    <submittedName>
        <fullName evidence="2">Uncharacterized protein</fullName>
    </submittedName>
</protein>
<gene>
    <name evidence="2" type="ORF">Ga0061061_1106</name>
</gene>
<dbReference type="Proteomes" id="UP000182178">
    <property type="component" value="Unassembled WGS sequence"/>
</dbReference>
<feature type="transmembrane region" description="Helical" evidence="1">
    <location>
        <begin position="7"/>
        <end position="28"/>
    </location>
</feature>
<dbReference type="EMBL" id="CYHC01000010">
    <property type="protein sequence ID" value="CUA89810.1"/>
    <property type="molecule type" value="Genomic_DNA"/>
</dbReference>
<proteinExistence type="predicted"/>